<reference evidence="2" key="1">
    <citation type="submission" date="2015-04" db="UniProtKB">
        <authorList>
            <consortium name="EnsemblPlants"/>
        </authorList>
    </citation>
    <scope>IDENTIFICATION</scope>
</reference>
<proteinExistence type="predicted"/>
<dbReference type="AlphaFoldDB" id="A0A0E0AFT1"/>
<organism evidence="2">
    <name type="scientific">Oryza glumipatula</name>
    <dbReference type="NCBI Taxonomy" id="40148"/>
    <lineage>
        <taxon>Eukaryota</taxon>
        <taxon>Viridiplantae</taxon>
        <taxon>Streptophyta</taxon>
        <taxon>Embryophyta</taxon>
        <taxon>Tracheophyta</taxon>
        <taxon>Spermatophyta</taxon>
        <taxon>Magnoliopsida</taxon>
        <taxon>Liliopsida</taxon>
        <taxon>Poales</taxon>
        <taxon>Poaceae</taxon>
        <taxon>BOP clade</taxon>
        <taxon>Oryzoideae</taxon>
        <taxon>Oryzeae</taxon>
        <taxon>Oryzinae</taxon>
        <taxon>Oryza</taxon>
    </lineage>
</organism>
<accession>A0A0E0AFT1</accession>
<dbReference type="HOGENOM" id="CLU_753123_0_0_1"/>
<feature type="region of interest" description="Disordered" evidence="1">
    <location>
        <begin position="32"/>
        <end position="53"/>
    </location>
</feature>
<keyword evidence="3" id="KW-1185">Reference proteome</keyword>
<protein>
    <submittedName>
        <fullName evidence="2">Uncharacterized protein</fullName>
    </submittedName>
</protein>
<feature type="compositionally biased region" description="Polar residues" evidence="1">
    <location>
        <begin position="309"/>
        <end position="321"/>
    </location>
</feature>
<dbReference type="Proteomes" id="UP000026961">
    <property type="component" value="Chromosome 7"/>
</dbReference>
<dbReference type="EnsemblPlants" id="OGLUM07G02600.1">
    <property type="protein sequence ID" value="OGLUM07G02600.1"/>
    <property type="gene ID" value="OGLUM07G02600"/>
</dbReference>
<evidence type="ECO:0000313" key="2">
    <source>
        <dbReference type="EnsemblPlants" id="OGLUM07G02600.1"/>
    </source>
</evidence>
<dbReference type="Gramene" id="OGLUM07G02600.1">
    <property type="protein sequence ID" value="OGLUM07G02600.1"/>
    <property type="gene ID" value="OGLUM07G02600"/>
</dbReference>
<evidence type="ECO:0000256" key="1">
    <source>
        <dbReference type="SAM" id="MobiDB-lite"/>
    </source>
</evidence>
<feature type="region of interest" description="Disordered" evidence="1">
    <location>
        <begin position="305"/>
        <end position="328"/>
    </location>
</feature>
<reference evidence="2" key="2">
    <citation type="submission" date="2018-05" db="EMBL/GenBank/DDBJ databases">
        <title>OgluRS3 (Oryza glumaepatula Reference Sequence Version 3).</title>
        <authorList>
            <person name="Zhang J."/>
            <person name="Kudrna D."/>
            <person name="Lee S."/>
            <person name="Talag J."/>
            <person name="Welchert J."/>
            <person name="Wing R.A."/>
        </authorList>
    </citation>
    <scope>NUCLEOTIDE SEQUENCE [LARGE SCALE GENOMIC DNA]</scope>
</reference>
<evidence type="ECO:0000313" key="3">
    <source>
        <dbReference type="Proteomes" id="UP000026961"/>
    </source>
</evidence>
<name>A0A0E0AFT1_9ORYZ</name>
<sequence>MEWGRGHGEHLVAAERGKAQWQRSAVAALERETTATLGSSGSGNGTVDSSEEANPCRQVTWACELVHRTGGLINGGWRADPGGSKAFDPTTATTIEAQKQPPRASPRTADAIKHLLWNLLFLIVSSILRLSQHNKIGRCTLSNGRTKEAASSMNVDEGIRVLHEELAKIEATSKEIAEIIRYNRFHRRKAVREVFRELEPELKQEILRKYSSPKVSSCPRKKIYSFFRLRSSAAGGRGEAAAAAGCARVEEGKSGSSQKASTSYVSYHTPRVFSPPPSPARRRLAQNLRRSSLFSSIFSTSSMGRPLVSGTQTSTNASAATDSPPKMRNVHAAPMASVSDRNDCATARFDTQFAVAAAPPHTPRCRSG</sequence>